<feature type="region of interest" description="Disordered" evidence="1">
    <location>
        <begin position="26"/>
        <end position="61"/>
    </location>
</feature>
<keyword evidence="3" id="KW-1185">Reference proteome</keyword>
<evidence type="ECO:0000313" key="3">
    <source>
        <dbReference type="Proteomes" id="UP000789831"/>
    </source>
</evidence>
<feature type="compositionally biased region" description="Basic and acidic residues" evidence="1">
    <location>
        <begin position="41"/>
        <end position="61"/>
    </location>
</feature>
<organism evidence="2 3">
    <name type="scientific">Ambispora gerdemannii</name>
    <dbReference type="NCBI Taxonomy" id="144530"/>
    <lineage>
        <taxon>Eukaryota</taxon>
        <taxon>Fungi</taxon>
        <taxon>Fungi incertae sedis</taxon>
        <taxon>Mucoromycota</taxon>
        <taxon>Glomeromycotina</taxon>
        <taxon>Glomeromycetes</taxon>
        <taxon>Archaeosporales</taxon>
        <taxon>Ambisporaceae</taxon>
        <taxon>Ambispora</taxon>
    </lineage>
</organism>
<evidence type="ECO:0000313" key="2">
    <source>
        <dbReference type="EMBL" id="CAG8614294.1"/>
    </source>
</evidence>
<accession>A0A9N9CW80</accession>
<name>A0A9N9CW80_9GLOM</name>
<sequence>MSQNYTGTISNPWENIDILFKEKKTHEKQSMTRLYPKVSKQKGEIDTEPKSEEGKEINDNS</sequence>
<gene>
    <name evidence="2" type="ORF">AGERDE_LOCUS9750</name>
</gene>
<reference evidence="2" key="1">
    <citation type="submission" date="2021-06" db="EMBL/GenBank/DDBJ databases">
        <authorList>
            <person name="Kallberg Y."/>
            <person name="Tangrot J."/>
            <person name="Rosling A."/>
        </authorList>
    </citation>
    <scope>NUCLEOTIDE SEQUENCE</scope>
    <source>
        <strain evidence="2">MT106</strain>
    </source>
</reference>
<dbReference type="Proteomes" id="UP000789831">
    <property type="component" value="Unassembled WGS sequence"/>
</dbReference>
<dbReference type="EMBL" id="CAJVPL010002577">
    <property type="protein sequence ID" value="CAG8614294.1"/>
    <property type="molecule type" value="Genomic_DNA"/>
</dbReference>
<dbReference type="AlphaFoldDB" id="A0A9N9CW80"/>
<evidence type="ECO:0000256" key="1">
    <source>
        <dbReference type="SAM" id="MobiDB-lite"/>
    </source>
</evidence>
<comment type="caution">
    <text evidence="2">The sequence shown here is derived from an EMBL/GenBank/DDBJ whole genome shotgun (WGS) entry which is preliminary data.</text>
</comment>
<proteinExistence type="predicted"/>
<protein>
    <submittedName>
        <fullName evidence="2">9935_t:CDS:1</fullName>
    </submittedName>
</protein>